<dbReference type="AlphaFoldDB" id="A0AAF1AJ49"/>
<dbReference type="KEGG" id="dcr:108207781"/>
<comment type="similarity">
    <text evidence="2">Belongs to the PPR family. PCMP-E subfamily.</text>
</comment>
<evidence type="ECO:0000313" key="5">
    <source>
        <dbReference type="Proteomes" id="UP000077755"/>
    </source>
</evidence>
<reference evidence="4" key="1">
    <citation type="journal article" date="2016" name="Nat. Genet.">
        <title>A high-quality carrot genome assembly provides new insights into carotenoid accumulation and asterid genome evolution.</title>
        <authorList>
            <person name="Iorizzo M."/>
            <person name="Ellison S."/>
            <person name="Senalik D."/>
            <person name="Zeng P."/>
            <person name="Satapoomin P."/>
            <person name="Huang J."/>
            <person name="Bowman M."/>
            <person name="Iovene M."/>
            <person name="Sanseverino W."/>
            <person name="Cavagnaro P."/>
            <person name="Yildiz M."/>
            <person name="Macko-Podgorni A."/>
            <person name="Moranska E."/>
            <person name="Grzebelus E."/>
            <person name="Grzebelus D."/>
            <person name="Ashrafi H."/>
            <person name="Zheng Z."/>
            <person name="Cheng S."/>
            <person name="Spooner D."/>
            <person name="Van Deynze A."/>
            <person name="Simon P."/>
        </authorList>
    </citation>
    <scope>NUCLEOTIDE SEQUENCE</scope>
    <source>
        <tissue evidence="4">Leaf</tissue>
    </source>
</reference>
<dbReference type="InterPro" id="IPR046960">
    <property type="entry name" value="PPR_At4g14850-like_plant"/>
</dbReference>
<evidence type="ECO:0000256" key="2">
    <source>
        <dbReference type="ARBA" id="ARBA00061659"/>
    </source>
</evidence>
<evidence type="ECO:0000256" key="1">
    <source>
        <dbReference type="ARBA" id="ARBA00022737"/>
    </source>
</evidence>
<accession>A0AAF1AJ49</accession>
<dbReference type="PROSITE" id="PS51375">
    <property type="entry name" value="PPR"/>
    <property type="match status" value="5"/>
</dbReference>
<dbReference type="InterPro" id="IPR046848">
    <property type="entry name" value="E_motif"/>
</dbReference>
<dbReference type="InterPro" id="IPR002885">
    <property type="entry name" value="PPR_rpt"/>
</dbReference>
<dbReference type="Pfam" id="PF20431">
    <property type="entry name" value="E_motif"/>
    <property type="match status" value="1"/>
</dbReference>
<feature type="repeat" description="PPR" evidence="3">
    <location>
        <begin position="178"/>
        <end position="208"/>
    </location>
</feature>
<evidence type="ECO:0008006" key="6">
    <source>
        <dbReference type="Google" id="ProtNLM"/>
    </source>
</evidence>
<dbReference type="Proteomes" id="UP000077755">
    <property type="component" value="Chromosome 1"/>
</dbReference>
<keyword evidence="1" id="KW-0677">Repeat</keyword>
<dbReference type="FunFam" id="1.25.40.10:FF:000366">
    <property type="entry name" value="Pentatricopeptide (PPR) repeat-containing protein"/>
    <property type="match status" value="1"/>
</dbReference>
<evidence type="ECO:0000313" key="4">
    <source>
        <dbReference type="EMBL" id="WOG82352.1"/>
    </source>
</evidence>
<feature type="repeat" description="PPR" evidence="3">
    <location>
        <begin position="279"/>
        <end position="309"/>
    </location>
</feature>
<dbReference type="SUPFAM" id="SSF48452">
    <property type="entry name" value="TPR-like"/>
    <property type="match status" value="1"/>
</dbReference>
<name>A0AAF1AJ49_DAUCS</name>
<gene>
    <name evidence="4" type="ORF">DCAR_0101516</name>
</gene>
<dbReference type="GO" id="GO:0003723">
    <property type="term" value="F:RNA binding"/>
    <property type="evidence" value="ECO:0007669"/>
    <property type="project" value="InterPro"/>
</dbReference>
<dbReference type="PANTHER" id="PTHR47926">
    <property type="entry name" value="PENTATRICOPEPTIDE REPEAT-CONTAINING PROTEIN"/>
    <property type="match status" value="1"/>
</dbReference>
<dbReference type="InterPro" id="IPR011990">
    <property type="entry name" value="TPR-like_helical_dom_sf"/>
</dbReference>
<dbReference type="Gene3D" id="1.25.40.10">
    <property type="entry name" value="Tetratricopeptide repeat domain"/>
    <property type="match status" value="4"/>
</dbReference>
<dbReference type="NCBIfam" id="TIGR00756">
    <property type="entry name" value="PPR"/>
    <property type="match status" value="5"/>
</dbReference>
<keyword evidence="5" id="KW-1185">Reference proteome</keyword>
<evidence type="ECO:0000256" key="3">
    <source>
        <dbReference type="PROSITE-ProRule" id="PRU00708"/>
    </source>
</evidence>
<dbReference type="GO" id="GO:0009451">
    <property type="term" value="P:RNA modification"/>
    <property type="evidence" value="ECO:0007669"/>
    <property type="project" value="InterPro"/>
</dbReference>
<reference evidence="4" key="2">
    <citation type="submission" date="2022-03" db="EMBL/GenBank/DDBJ databases">
        <title>Draft title - Genomic analysis of global carrot germplasm unveils the trajectory of domestication and the origin of high carotenoid orange carrot.</title>
        <authorList>
            <person name="Iorizzo M."/>
            <person name="Ellison S."/>
            <person name="Senalik D."/>
            <person name="Macko-Podgorni A."/>
            <person name="Grzebelus D."/>
            <person name="Bostan H."/>
            <person name="Rolling W."/>
            <person name="Curaba J."/>
            <person name="Simon P."/>
        </authorList>
    </citation>
    <scope>NUCLEOTIDE SEQUENCE</scope>
    <source>
        <tissue evidence="4">Leaf</tissue>
    </source>
</reference>
<feature type="repeat" description="PPR" evidence="3">
    <location>
        <begin position="209"/>
        <end position="243"/>
    </location>
</feature>
<proteinExistence type="inferred from homology"/>
<dbReference type="FunFam" id="1.25.40.10:FF:001214">
    <property type="entry name" value="Pentatricopeptide repeat-containing protein At2g20540"/>
    <property type="match status" value="1"/>
</dbReference>
<dbReference type="EMBL" id="CP093343">
    <property type="protein sequence ID" value="WOG82352.1"/>
    <property type="molecule type" value="Genomic_DNA"/>
</dbReference>
<feature type="repeat" description="PPR" evidence="3">
    <location>
        <begin position="310"/>
        <end position="344"/>
    </location>
</feature>
<dbReference type="Pfam" id="PF13041">
    <property type="entry name" value="PPR_2"/>
    <property type="match status" value="2"/>
</dbReference>
<dbReference type="Pfam" id="PF01535">
    <property type="entry name" value="PPR"/>
    <property type="match status" value="4"/>
</dbReference>
<sequence length="534" mass="60370">MAINTNILTPRIMEDMFAPMLQNCVSIAKLKKIHAQIIKFSLSQSNFLVTKMVDVCDKNREINYANLLFKEVINPNTHLYNAVIRAYTHNHLYIFTVNMYKQMLRQDSTAPDKFTYPFVIKSCGGLMSHGLGKQVHGHVFKFGLLGNVVIENSLLNMYLKCDNVGDAHNLFGEMGERDVISWNGLICGHVKLGQMKKAKAVFEEMPIKSVVTWTTMISGYTRIGYYADALDVFRRMQIVGVKPDWISLITVLRACSQLGALELGKWIHFYADRNGFLRETCICNALIEMYAKCGSINEALLLFDYMRERDVISWSTMIMGLSNHGKSGEAIQVFQEMQLAKVVPNEITFVGLLSACAHAGLLDEGLKYFDSMRNEYNIEPGIEHYGCLVDLLGRTGCYQRALELVKDMPMKADSAIWGSLLSSCRIHGNLDTAVVAMEHLIELEPDDTGNYVLLSNIYAKLGKWDGVSRMRKIIRHKSLKKTPGCSMIEIDNTVQEFVSGDDSNPFSKDIYWMLELINLHKEKADGKCKVTILD</sequence>
<protein>
    <recommendedName>
        <fullName evidence="6">Pentatricopeptide repeat-containing protein</fullName>
    </recommendedName>
</protein>
<feature type="repeat" description="PPR" evidence="3">
    <location>
        <begin position="345"/>
        <end position="375"/>
    </location>
</feature>
<dbReference type="FunFam" id="1.25.40.10:FF:000031">
    <property type="entry name" value="Pentatricopeptide repeat-containing protein mitochondrial"/>
    <property type="match status" value="1"/>
</dbReference>
<organism evidence="4 5">
    <name type="scientific">Daucus carota subsp. sativus</name>
    <name type="common">Carrot</name>
    <dbReference type="NCBI Taxonomy" id="79200"/>
    <lineage>
        <taxon>Eukaryota</taxon>
        <taxon>Viridiplantae</taxon>
        <taxon>Streptophyta</taxon>
        <taxon>Embryophyta</taxon>
        <taxon>Tracheophyta</taxon>
        <taxon>Spermatophyta</taxon>
        <taxon>Magnoliopsida</taxon>
        <taxon>eudicotyledons</taxon>
        <taxon>Gunneridae</taxon>
        <taxon>Pentapetalae</taxon>
        <taxon>asterids</taxon>
        <taxon>campanulids</taxon>
        <taxon>Apiales</taxon>
        <taxon>Apiaceae</taxon>
        <taxon>Apioideae</taxon>
        <taxon>Scandiceae</taxon>
        <taxon>Daucinae</taxon>
        <taxon>Daucus</taxon>
        <taxon>Daucus sect. Daucus</taxon>
    </lineage>
</organism>
<dbReference type="PANTHER" id="PTHR47926:SF415">
    <property type="entry name" value="PENTATRICOPEPTIDE REPEAT-CONTAINING PROTEIN"/>
    <property type="match status" value="1"/>
</dbReference>